<organism evidence="1 2">
    <name type="scientific">Paractinoplanes rhizophilus</name>
    <dbReference type="NCBI Taxonomy" id="1416877"/>
    <lineage>
        <taxon>Bacteria</taxon>
        <taxon>Bacillati</taxon>
        <taxon>Actinomycetota</taxon>
        <taxon>Actinomycetes</taxon>
        <taxon>Micromonosporales</taxon>
        <taxon>Micromonosporaceae</taxon>
        <taxon>Paractinoplanes</taxon>
    </lineage>
</organism>
<gene>
    <name evidence="1" type="ORF">ACFQS1_38605</name>
</gene>
<accession>A0ABW2I4U4</accession>
<evidence type="ECO:0008006" key="3">
    <source>
        <dbReference type="Google" id="ProtNLM"/>
    </source>
</evidence>
<reference evidence="2" key="1">
    <citation type="journal article" date="2019" name="Int. J. Syst. Evol. Microbiol.">
        <title>The Global Catalogue of Microorganisms (GCM) 10K type strain sequencing project: providing services to taxonomists for standard genome sequencing and annotation.</title>
        <authorList>
            <consortium name="The Broad Institute Genomics Platform"/>
            <consortium name="The Broad Institute Genome Sequencing Center for Infectious Disease"/>
            <person name="Wu L."/>
            <person name="Ma J."/>
        </authorList>
    </citation>
    <scope>NUCLEOTIDE SEQUENCE [LARGE SCALE GENOMIC DNA]</scope>
    <source>
        <strain evidence="2">XZYJT-10</strain>
    </source>
</reference>
<proteinExistence type="predicted"/>
<protein>
    <recommendedName>
        <fullName evidence="3">YokE-like PH domain-containing protein</fullName>
    </recommendedName>
</protein>
<sequence length="170" mass="19141">MPNALADPEFRAMYSRLKPVGREQPQSVDWNAYGDALRVAGLTTRGIRSMTWARFSEAPLGALTEGTSLIGVFSDGIFECLGRKRLMSREPKYRLIDFGEVKTIGAVEHAIEERRIFTFGIEFTGYGGVLVGRLEWHAQTQRLGDNRPTILATERERDRVLGVIRDIVAR</sequence>
<dbReference type="EMBL" id="JBHTBJ010000065">
    <property type="protein sequence ID" value="MFC7279904.1"/>
    <property type="molecule type" value="Genomic_DNA"/>
</dbReference>
<dbReference type="Proteomes" id="UP001596548">
    <property type="component" value="Unassembled WGS sequence"/>
</dbReference>
<keyword evidence="2" id="KW-1185">Reference proteome</keyword>
<comment type="caution">
    <text evidence="1">The sequence shown here is derived from an EMBL/GenBank/DDBJ whole genome shotgun (WGS) entry which is preliminary data.</text>
</comment>
<evidence type="ECO:0000313" key="2">
    <source>
        <dbReference type="Proteomes" id="UP001596548"/>
    </source>
</evidence>
<name>A0ABW2I4U4_9ACTN</name>
<evidence type="ECO:0000313" key="1">
    <source>
        <dbReference type="EMBL" id="MFC7279904.1"/>
    </source>
</evidence>
<dbReference type="RefSeq" id="WP_378977681.1">
    <property type="nucleotide sequence ID" value="NZ_JBHTBJ010000065.1"/>
</dbReference>